<dbReference type="SUPFAM" id="SSF51735">
    <property type="entry name" value="NAD(P)-binding Rossmann-fold domains"/>
    <property type="match status" value="1"/>
</dbReference>
<reference evidence="2 3" key="1">
    <citation type="submission" date="2024-10" db="EMBL/GenBank/DDBJ databases">
        <title>The Natural Products Discovery Center: Release of the First 8490 Sequenced Strains for Exploring Actinobacteria Biosynthetic Diversity.</title>
        <authorList>
            <person name="Kalkreuter E."/>
            <person name="Kautsar S.A."/>
            <person name="Yang D."/>
            <person name="Bader C.D."/>
            <person name="Teijaro C.N."/>
            <person name="Fluegel L."/>
            <person name="Davis C.M."/>
            <person name="Simpson J.R."/>
            <person name="Lauterbach L."/>
            <person name="Steele A.D."/>
            <person name="Gui C."/>
            <person name="Meng S."/>
            <person name="Li G."/>
            <person name="Viehrig K."/>
            <person name="Ye F."/>
            <person name="Su P."/>
            <person name="Kiefer A.F."/>
            <person name="Nichols A."/>
            <person name="Cepeda A.J."/>
            <person name="Yan W."/>
            <person name="Fan B."/>
            <person name="Jiang Y."/>
            <person name="Adhikari A."/>
            <person name="Zheng C.-J."/>
            <person name="Schuster L."/>
            <person name="Cowan T.M."/>
            <person name="Smanski M.J."/>
            <person name="Chevrette M.G."/>
            <person name="De Carvalho L.P.S."/>
            <person name="Shen B."/>
        </authorList>
    </citation>
    <scope>NUCLEOTIDE SEQUENCE [LARGE SCALE GENOMIC DNA]</scope>
    <source>
        <strain evidence="2 3">NPDC049639</strain>
    </source>
</reference>
<evidence type="ECO:0000259" key="1">
    <source>
        <dbReference type="Pfam" id="PF03435"/>
    </source>
</evidence>
<feature type="domain" description="Saccharopine dehydrogenase NADP binding" evidence="1">
    <location>
        <begin position="5"/>
        <end position="108"/>
    </location>
</feature>
<sequence length="368" mass="38401">MTGRIVVFGATGYSGELTAQALVDLGQKPVLAGRSQAKLTQLSDRLGGLETAVADVDHPQSVQALVGPGDVLISLVGPFARWGTPAVEAAVRAGAHYLDSTGEPPFIREVFRTWGPPARTAGVGLVTAMGYDYVPGNLAAGLALADSEGRATSVRVGYFVKGPMRPSGISGGTRASLLGALFEPGFAWRNGRLDDERAGLRAARFSVEGRRRDALSVGMSEHFGVPQAFPQVRDVDTYLGWFGPASRPVSLLSRTGGAVTALPVVRRTTSRVFARLAKGSSGGPDLQQRETYKTLVVAEASDAAGRQVGRAVVQGVNPYDFTGRMLAVAAAHVAEHGFEDVGALGPVAAFGLAGLERLVGEAGLHRSE</sequence>
<evidence type="ECO:0000313" key="2">
    <source>
        <dbReference type="EMBL" id="MFI7585914.1"/>
    </source>
</evidence>
<dbReference type="Gene3D" id="3.40.50.720">
    <property type="entry name" value="NAD(P)-binding Rossmann-like Domain"/>
    <property type="match status" value="1"/>
</dbReference>
<organism evidence="2 3">
    <name type="scientific">Spongisporangium articulatum</name>
    <dbReference type="NCBI Taxonomy" id="3362603"/>
    <lineage>
        <taxon>Bacteria</taxon>
        <taxon>Bacillati</taxon>
        <taxon>Actinomycetota</taxon>
        <taxon>Actinomycetes</taxon>
        <taxon>Kineosporiales</taxon>
        <taxon>Kineosporiaceae</taxon>
        <taxon>Spongisporangium</taxon>
    </lineage>
</organism>
<keyword evidence="3" id="KW-1185">Reference proteome</keyword>
<dbReference type="Proteomes" id="UP001612915">
    <property type="component" value="Unassembled WGS sequence"/>
</dbReference>
<dbReference type="PANTHER" id="PTHR43781">
    <property type="entry name" value="SACCHAROPINE DEHYDROGENASE"/>
    <property type="match status" value="1"/>
</dbReference>
<dbReference type="RefSeq" id="WP_398274628.1">
    <property type="nucleotide sequence ID" value="NZ_JBITLV010000001.1"/>
</dbReference>
<dbReference type="InterPro" id="IPR005097">
    <property type="entry name" value="Sacchrp_dh_NADP-bd"/>
</dbReference>
<dbReference type="Pfam" id="PF03435">
    <property type="entry name" value="Sacchrp_dh_NADP"/>
    <property type="match status" value="1"/>
</dbReference>
<dbReference type="PANTHER" id="PTHR43781:SF1">
    <property type="entry name" value="SACCHAROPINE DEHYDROGENASE"/>
    <property type="match status" value="1"/>
</dbReference>
<accession>A0ABW8AHS8</accession>
<protein>
    <submittedName>
        <fullName evidence="2">Saccharopine dehydrogenase family protein</fullName>
    </submittedName>
</protein>
<dbReference type="EMBL" id="JBITLV010000001">
    <property type="protein sequence ID" value="MFI7585914.1"/>
    <property type="molecule type" value="Genomic_DNA"/>
</dbReference>
<gene>
    <name evidence="2" type="ORF">ACIB24_02420</name>
</gene>
<evidence type="ECO:0000313" key="3">
    <source>
        <dbReference type="Proteomes" id="UP001612915"/>
    </source>
</evidence>
<proteinExistence type="predicted"/>
<comment type="caution">
    <text evidence="2">The sequence shown here is derived from an EMBL/GenBank/DDBJ whole genome shotgun (WGS) entry which is preliminary data.</text>
</comment>
<dbReference type="InterPro" id="IPR036291">
    <property type="entry name" value="NAD(P)-bd_dom_sf"/>
</dbReference>
<name>A0ABW8AHS8_9ACTN</name>